<proteinExistence type="predicted"/>
<evidence type="ECO:0000313" key="1">
    <source>
        <dbReference type="EMBL" id="KAG2269093.1"/>
    </source>
</evidence>
<accession>A0A8X7QG29</accession>
<dbReference type="EMBL" id="JAAMPC010000013">
    <property type="protein sequence ID" value="KAG2269093.1"/>
    <property type="molecule type" value="Genomic_DNA"/>
</dbReference>
<comment type="caution">
    <text evidence="1">The sequence shown here is derived from an EMBL/GenBank/DDBJ whole genome shotgun (WGS) entry which is preliminary data.</text>
</comment>
<protein>
    <submittedName>
        <fullName evidence="1">Uncharacterized protein</fullName>
    </submittedName>
</protein>
<keyword evidence="2" id="KW-1185">Reference proteome</keyword>
<sequence>MGECLRFLLLSQDGAGFIEAKWRRRCYIHYSFKGETSLVASNWLPVRVRILFRGPYETLVSDSPIDHVLHVSSGHRNLSVAQWVAAHCGYADSDGSGDRCLNERESVRRVNFHEGGAAWNILSEDAFELHCLGWASEQDERLAALIFLYQVRRACLLRTSWGRLSRAMEQNAR</sequence>
<organism evidence="1 2">
    <name type="scientific">Brassica carinata</name>
    <name type="common">Ethiopian mustard</name>
    <name type="synonym">Abyssinian cabbage</name>
    <dbReference type="NCBI Taxonomy" id="52824"/>
    <lineage>
        <taxon>Eukaryota</taxon>
        <taxon>Viridiplantae</taxon>
        <taxon>Streptophyta</taxon>
        <taxon>Embryophyta</taxon>
        <taxon>Tracheophyta</taxon>
        <taxon>Spermatophyta</taxon>
        <taxon>Magnoliopsida</taxon>
        <taxon>eudicotyledons</taxon>
        <taxon>Gunneridae</taxon>
        <taxon>Pentapetalae</taxon>
        <taxon>rosids</taxon>
        <taxon>malvids</taxon>
        <taxon>Brassicales</taxon>
        <taxon>Brassicaceae</taxon>
        <taxon>Brassiceae</taxon>
        <taxon>Brassica</taxon>
    </lineage>
</organism>
<dbReference type="Proteomes" id="UP000886595">
    <property type="component" value="Unassembled WGS sequence"/>
</dbReference>
<dbReference type="AlphaFoldDB" id="A0A8X7QG29"/>
<name>A0A8X7QG29_BRACI</name>
<reference evidence="1 2" key="1">
    <citation type="submission" date="2020-02" db="EMBL/GenBank/DDBJ databases">
        <authorList>
            <person name="Ma Q."/>
            <person name="Huang Y."/>
            <person name="Song X."/>
            <person name="Pei D."/>
        </authorList>
    </citation>
    <scope>NUCLEOTIDE SEQUENCE [LARGE SCALE GENOMIC DNA]</scope>
    <source>
        <strain evidence="1">Sxm20200214</strain>
        <tissue evidence="1">Leaf</tissue>
    </source>
</reference>
<gene>
    <name evidence="1" type="ORF">Bca52824_063648</name>
</gene>
<evidence type="ECO:0000313" key="2">
    <source>
        <dbReference type="Proteomes" id="UP000886595"/>
    </source>
</evidence>